<dbReference type="GO" id="GO:0043531">
    <property type="term" value="F:ADP binding"/>
    <property type="evidence" value="ECO:0007669"/>
    <property type="project" value="InterPro"/>
</dbReference>
<dbReference type="SUPFAM" id="SSF52200">
    <property type="entry name" value="Toll/Interleukin receptor TIR domain"/>
    <property type="match status" value="1"/>
</dbReference>
<keyword evidence="4" id="KW-0378">Hydrolase</keyword>
<reference evidence="11" key="1">
    <citation type="journal article" date="2013" name="Nat. Genet.">
        <title>The Capsella rubella genome and the genomic consequences of rapid mating system evolution.</title>
        <authorList>
            <person name="Slotte T."/>
            <person name="Hazzouri K.M."/>
            <person name="Agren J.A."/>
            <person name="Koenig D."/>
            <person name="Maumus F."/>
            <person name="Guo Y.L."/>
            <person name="Steige K."/>
            <person name="Platts A.E."/>
            <person name="Escobar J.S."/>
            <person name="Newman L.K."/>
            <person name="Wang W."/>
            <person name="Mandakova T."/>
            <person name="Vello E."/>
            <person name="Smith L.M."/>
            <person name="Henz S.R."/>
            <person name="Steffen J."/>
            <person name="Takuno S."/>
            <person name="Brandvain Y."/>
            <person name="Coop G."/>
            <person name="Andolfatto P."/>
            <person name="Hu T.T."/>
            <person name="Blanchette M."/>
            <person name="Clark R.M."/>
            <person name="Quesneville H."/>
            <person name="Nordborg M."/>
            <person name="Gaut B.S."/>
            <person name="Lysak M.A."/>
            <person name="Jenkins J."/>
            <person name="Grimwood J."/>
            <person name="Chapman J."/>
            <person name="Prochnik S."/>
            <person name="Shu S."/>
            <person name="Rokhsar D."/>
            <person name="Schmutz J."/>
            <person name="Weigel D."/>
            <person name="Wright S.I."/>
        </authorList>
    </citation>
    <scope>NUCLEOTIDE SEQUENCE [LARGE SCALE GENOMIC DNA]</scope>
    <source>
        <strain evidence="11">cv. Monte Gargano</strain>
    </source>
</reference>
<name>R0EUB0_9BRAS</name>
<dbReference type="Gene3D" id="1.10.8.430">
    <property type="entry name" value="Helical domain of apoptotic protease-activating factors"/>
    <property type="match status" value="1"/>
</dbReference>
<keyword evidence="6" id="KW-0520">NAD</keyword>
<dbReference type="FunFam" id="3.40.50.10140:FF:000007">
    <property type="entry name" value="Disease resistance protein (TIR-NBS-LRR class)"/>
    <property type="match status" value="1"/>
</dbReference>
<dbReference type="FunFam" id="3.80.10.10:FF:000386">
    <property type="entry name" value="Disease resistance protein RPS4"/>
    <property type="match status" value="1"/>
</dbReference>
<dbReference type="eggNOG" id="ENOG502QQJE">
    <property type="taxonomic scope" value="Eukaryota"/>
</dbReference>
<dbReference type="FunFam" id="1.10.8.430:FF:000002">
    <property type="entry name" value="Disease resistance protein (TIR-NBS-LRR class)"/>
    <property type="match status" value="1"/>
</dbReference>
<dbReference type="PANTHER" id="PTHR11017">
    <property type="entry name" value="LEUCINE-RICH REPEAT-CONTAINING PROTEIN"/>
    <property type="match status" value="1"/>
</dbReference>
<dbReference type="FunFam" id="3.40.50.300:FF:001002">
    <property type="entry name" value="Disease resistance protein (TIR-NBS-LRR class)"/>
    <property type="match status" value="1"/>
</dbReference>
<evidence type="ECO:0000256" key="7">
    <source>
        <dbReference type="ARBA" id="ARBA00047304"/>
    </source>
</evidence>
<evidence type="ECO:0000256" key="8">
    <source>
        <dbReference type="SAM" id="MobiDB-lite"/>
    </source>
</evidence>
<dbReference type="Gene3D" id="3.40.50.10140">
    <property type="entry name" value="Toll/interleukin-1 receptor homology (TIR) domain"/>
    <property type="match status" value="1"/>
</dbReference>
<comment type="catalytic activity">
    <reaction evidence="7">
        <text>NAD(+) + H2O = ADP-D-ribose + nicotinamide + H(+)</text>
        <dbReference type="Rhea" id="RHEA:16301"/>
        <dbReference type="ChEBI" id="CHEBI:15377"/>
        <dbReference type="ChEBI" id="CHEBI:15378"/>
        <dbReference type="ChEBI" id="CHEBI:17154"/>
        <dbReference type="ChEBI" id="CHEBI:57540"/>
        <dbReference type="ChEBI" id="CHEBI:57967"/>
        <dbReference type="EC" id="3.2.2.6"/>
    </reaction>
    <physiologicalReaction direction="left-to-right" evidence="7">
        <dbReference type="Rhea" id="RHEA:16302"/>
    </physiologicalReaction>
</comment>
<dbReference type="EMBL" id="KB870812">
    <property type="protein sequence ID" value="EOA12366.1"/>
    <property type="molecule type" value="Genomic_DNA"/>
</dbReference>
<dbReference type="PRINTS" id="PR00364">
    <property type="entry name" value="DISEASERSIST"/>
</dbReference>
<dbReference type="InterPro" id="IPR027417">
    <property type="entry name" value="P-loop_NTPase"/>
</dbReference>
<dbReference type="PROSITE" id="PS50104">
    <property type="entry name" value="TIR"/>
    <property type="match status" value="1"/>
</dbReference>
<dbReference type="Gene3D" id="3.80.10.10">
    <property type="entry name" value="Ribonuclease Inhibitor"/>
    <property type="match status" value="2"/>
</dbReference>
<dbReference type="InterPro" id="IPR036390">
    <property type="entry name" value="WH_DNA-bd_sf"/>
</dbReference>
<dbReference type="InterPro" id="IPR032675">
    <property type="entry name" value="LRR_dom_sf"/>
</dbReference>
<dbReference type="SUPFAM" id="SSF52540">
    <property type="entry name" value="P-loop containing nucleoside triphosphate hydrolases"/>
    <property type="match status" value="1"/>
</dbReference>
<dbReference type="InterPro" id="IPR058192">
    <property type="entry name" value="WHD_ROQ1-like"/>
</dbReference>
<dbReference type="InterPro" id="IPR011713">
    <property type="entry name" value="Leu-rich_rpt_3"/>
</dbReference>
<gene>
    <name evidence="10" type="ORF">CARUB_v10025753mg</name>
</gene>
<evidence type="ECO:0000256" key="2">
    <source>
        <dbReference type="ARBA" id="ARBA00022614"/>
    </source>
</evidence>
<dbReference type="EC" id="3.2.2.6" evidence="1"/>
<dbReference type="Pfam" id="PF07725">
    <property type="entry name" value="LRR_3"/>
    <property type="match status" value="2"/>
</dbReference>
<dbReference type="GO" id="GO:0006952">
    <property type="term" value="P:defense response"/>
    <property type="evidence" value="ECO:0007669"/>
    <property type="project" value="UniProtKB-KW"/>
</dbReference>
<protein>
    <recommendedName>
        <fullName evidence="1">ADP-ribosyl cyclase/cyclic ADP-ribose hydrolase</fullName>
        <ecNumber evidence="1">3.2.2.6</ecNumber>
    </recommendedName>
</protein>
<dbReference type="SUPFAM" id="SSF46785">
    <property type="entry name" value="Winged helix' DNA-binding domain"/>
    <property type="match status" value="1"/>
</dbReference>
<dbReference type="STRING" id="81985.R0EUB0"/>
<evidence type="ECO:0000313" key="10">
    <source>
        <dbReference type="EMBL" id="EOA12366.1"/>
    </source>
</evidence>
<dbReference type="InterPro" id="IPR035897">
    <property type="entry name" value="Toll_tir_struct_dom_sf"/>
</dbReference>
<evidence type="ECO:0000256" key="4">
    <source>
        <dbReference type="ARBA" id="ARBA00022801"/>
    </source>
</evidence>
<dbReference type="InterPro" id="IPR042197">
    <property type="entry name" value="Apaf_helical"/>
</dbReference>
<dbReference type="Pfam" id="PF01582">
    <property type="entry name" value="TIR"/>
    <property type="match status" value="1"/>
</dbReference>
<evidence type="ECO:0000259" key="9">
    <source>
        <dbReference type="PROSITE" id="PS50104"/>
    </source>
</evidence>
<accession>R0EUB0</accession>
<feature type="domain" description="TIR" evidence="9">
    <location>
        <begin position="1"/>
        <end position="130"/>
    </location>
</feature>
<evidence type="ECO:0000256" key="1">
    <source>
        <dbReference type="ARBA" id="ARBA00011982"/>
    </source>
</evidence>
<sequence length="1263" mass="142950">MASSSPSCNRRYDVFPSFSGSRISIVIFSNKYASSTWCLNELAEIHHCSKELDQMVIPVFYNVDPSEVRKQTGEFGKVFEETCKGKTDGEKQRWMQALAYVANMAGEDSRNWCDEANMIETIANDVSNKLITPSSDFGDFVGVEAHLERLNSILCLESEEVRMLGIIGPSGIGKTTIGRALFSSLSSQFHHCGFVSYKRTSRDDYGMKLCWEQQFLSEILCQKDLKIWHLGAVEQRLKHKKVLIVLDDVDDHEIVKTLVGHTGWFGFGSRIIVITQDKQLLKAHSIDLIYEVEFPSKDLALRMFCRSAFGENSPPSDFMTLAGKVAILAGNLPLGLTVLGSSLRGKDKFEWMEMLPRLQNGLDGKIEKTLRISYDELDGKDQDLFLYIACLFNGHKVTYIKNLLGESVNIGIKMLADKSLIRITTPHKTVQMHNLLQKLGKEIVRAESIYNPGKRRFLVDAKDIIDVFTDNTGTENVLGIYFNTSEINEPLLIGERSFEGMCNLQFIKFYKDWSRENSAGLYLPRGLVYLPRKLRLVYWDEYPLKCMPSNFRTEFLVKLKMENSKLEKLWEGIQPLRNLKKLRLDGSKKLKEIPNLSNAINLEKLNLCGCTSLVTLPSSIRNLGKLRKLTMEGCTKLEALPNDVILGSFDYINLSGCSRLRSFPRISRNVSGLVLDGTAIEEEDSVYIGNISGITNLDWSGCQVRCMPSNFNPEYLVGLTMRDSKLEKLWQGIKSLRNLKKMDLSRSENLKEIPNLSKATNLEYLCITGCTSLVILPSSISNLNNLKKLNMRGCTRLEVLPNDVNLESLYHLDLSECSRLRIFPQISIRISLLYLDDTAIEEVPSSIEYLYGLTTLMMRRCKRLKIVSPNLFKLKSLTVVNFSESGVVTELGDASMVATVRLNAQQVNLCGEHFYWPYRILTVCAKNCESLQIISHSFLNLMSSLELHNCFNLDQDMRELIIKSEFNYVILPGREVPAYFMHQAGSSCLHFYLPHIPLSQKIWVFKACILLEPPTDPNDHSGIVGVRWYFRGKSSVHHFNVDVDSCKMDHLVMFHFWLNLREANDPPSEVDYKHVEFKFFHHNYGCSASCITNGAKRCTQTCTLSLERIKGCGVRLLNVSPSPYGAAEICETEYKQQFGEKYNVEKTERSKKRKRITSGTNEEDINLPGQISNTGPTTPHLELSLWEGEASARVSSRSKLMSPSVSSGNFHGDGASLSLSVSPSYLYMEEEALCVDTMITELQDGETPIKNSSSPPKLFNFLR</sequence>
<keyword evidence="5" id="KW-0611">Plant defense</keyword>
<keyword evidence="2" id="KW-0433">Leucine-rich repeat</keyword>
<keyword evidence="3" id="KW-0677">Repeat</keyword>
<dbReference type="Pfam" id="PF23282">
    <property type="entry name" value="WHD_ROQ1"/>
    <property type="match status" value="1"/>
</dbReference>
<dbReference type="SMART" id="SM00255">
    <property type="entry name" value="TIR"/>
    <property type="match status" value="1"/>
</dbReference>
<evidence type="ECO:0000256" key="5">
    <source>
        <dbReference type="ARBA" id="ARBA00022821"/>
    </source>
</evidence>
<dbReference type="Gene3D" id="3.40.50.300">
    <property type="entry name" value="P-loop containing nucleotide triphosphate hydrolases"/>
    <property type="match status" value="1"/>
</dbReference>
<dbReference type="SUPFAM" id="SSF52058">
    <property type="entry name" value="L domain-like"/>
    <property type="match status" value="2"/>
</dbReference>
<feature type="region of interest" description="Disordered" evidence="8">
    <location>
        <begin position="1149"/>
        <end position="1177"/>
    </location>
</feature>
<dbReference type="Proteomes" id="UP000029121">
    <property type="component" value="Unassembled WGS sequence"/>
</dbReference>
<dbReference type="InterPro" id="IPR000157">
    <property type="entry name" value="TIR_dom"/>
</dbReference>
<dbReference type="GO" id="GO:0061809">
    <property type="term" value="F:NAD+ nucleosidase activity, cyclic ADP-ribose generating"/>
    <property type="evidence" value="ECO:0007669"/>
    <property type="project" value="UniProtKB-EC"/>
</dbReference>
<dbReference type="AlphaFoldDB" id="R0EUB0"/>
<dbReference type="InterPro" id="IPR045344">
    <property type="entry name" value="C-JID"/>
</dbReference>
<dbReference type="GO" id="GO:0007165">
    <property type="term" value="P:signal transduction"/>
    <property type="evidence" value="ECO:0007669"/>
    <property type="project" value="InterPro"/>
</dbReference>
<evidence type="ECO:0000313" key="11">
    <source>
        <dbReference type="Proteomes" id="UP000029121"/>
    </source>
</evidence>
<evidence type="ECO:0000256" key="3">
    <source>
        <dbReference type="ARBA" id="ARBA00022737"/>
    </source>
</evidence>
<organism evidence="10 11">
    <name type="scientific">Capsella rubella</name>
    <dbReference type="NCBI Taxonomy" id="81985"/>
    <lineage>
        <taxon>Eukaryota</taxon>
        <taxon>Viridiplantae</taxon>
        <taxon>Streptophyta</taxon>
        <taxon>Embryophyta</taxon>
        <taxon>Tracheophyta</taxon>
        <taxon>Spermatophyta</taxon>
        <taxon>Magnoliopsida</taxon>
        <taxon>eudicotyledons</taxon>
        <taxon>Gunneridae</taxon>
        <taxon>Pentapetalae</taxon>
        <taxon>rosids</taxon>
        <taxon>malvids</taxon>
        <taxon>Brassicales</taxon>
        <taxon>Brassicaceae</taxon>
        <taxon>Camelineae</taxon>
        <taxon>Capsella</taxon>
    </lineage>
</organism>
<evidence type="ECO:0000256" key="6">
    <source>
        <dbReference type="ARBA" id="ARBA00023027"/>
    </source>
</evidence>
<dbReference type="InterPro" id="IPR002182">
    <property type="entry name" value="NB-ARC"/>
</dbReference>
<dbReference type="PANTHER" id="PTHR11017:SF274">
    <property type="entry name" value="ADP-RIBOSYL CYCLASE_CYCLIC ADP-RIBOSE HYDROLASE-RELATED"/>
    <property type="match status" value="1"/>
</dbReference>
<dbReference type="Pfam" id="PF00931">
    <property type="entry name" value="NB-ARC"/>
    <property type="match status" value="1"/>
</dbReference>
<proteinExistence type="predicted"/>
<dbReference type="Pfam" id="PF20160">
    <property type="entry name" value="C-JID"/>
    <property type="match status" value="1"/>
</dbReference>
<keyword evidence="11" id="KW-1185">Reference proteome</keyword>
<dbReference type="InterPro" id="IPR044974">
    <property type="entry name" value="Disease_R_plants"/>
</dbReference>